<keyword evidence="2" id="KW-1185">Reference proteome</keyword>
<dbReference type="PANTHER" id="PTHR43194:SF2">
    <property type="entry name" value="PEROXISOMAL MEMBRANE PROTEIN LPX1"/>
    <property type="match status" value="1"/>
</dbReference>
<dbReference type="GO" id="GO:0016787">
    <property type="term" value="F:hydrolase activity"/>
    <property type="evidence" value="ECO:0007669"/>
    <property type="project" value="UniProtKB-KW"/>
</dbReference>
<dbReference type="SUPFAM" id="SSF53474">
    <property type="entry name" value="alpha/beta-Hydrolases"/>
    <property type="match status" value="1"/>
</dbReference>
<organism evidence="1 2">
    <name type="scientific">Aequoribacter fuscus</name>
    <dbReference type="NCBI Taxonomy" id="2518989"/>
    <lineage>
        <taxon>Bacteria</taxon>
        <taxon>Pseudomonadati</taxon>
        <taxon>Pseudomonadota</taxon>
        <taxon>Gammaproteobacteria</taxon>
        <taxon>Cellvibrionales</taxon>
        <taxon>Halieaceae</taxon>
        <taxon>Aequoribacter</taxon>
    </lineage>
</organism>
<dbReference type="EMBL" id="AEIG01000021">
    <property type="protein sequence ID" value="EGG30193.1"/>
    <property type="molecule type" value="Genomic_DNA"/>
</dbReference>
<dbReference type="Gene3D" id="3.40.50.1820">
    <property type="entry name" value="alpha/beta hydrolase"/>
    <property type="match status" value="1"/>
</dbReference>
<comment type="caution">
    <text evidence="1">The sequence shown here is derived from an EMBL/GenBank/DDBJ whole genome shotgun (WGS) entry which is preliminary data.</text>
</comment>
<proteinExistence type="predicted"/>
<evidence type="ECO:0000313" key="2">
    <source>
        <dbReference type="Proteomes" id="UP000005615"/>
    </source>
</evidence>
<dbReference type="InterPro" id="IPR050228">
    <property type="entry name" value="Carboxylesterase_BioH"/>
</dbReference>
<keyword evidence="1" id="KW-0378">Hydrolase</keyword>
<dbReference type="eggNOG" id="COG2267">
    <property type="taxonomic scope" value="Bacteria"/>
</dbReference>
<dbReference type="InterPro" id="IPR029058">
    <property type="entry name" value="AB_hydrolase_fold"/>
</dbReference>
<dbReference type="OrthoDB" id="2086224at2"/>
<dbReference type="InterPro" id="IPR000073">
    <property type="entry name" value="AB_hydrolase_1"/>
</dbReference>
<dbReference type="PANTHER" id="PTHR43194">
    <property type="entry name" value="HYDROLASE ALPHA/BETA FOLD FAMILY"/>
    <property type="match status" value="1"/>
</dbReference>
<evidence type="ECO:0000313" key="1">
    <source>
        <dbReference type="EMBL" id="EGG30193.1"/>
    </source>
</evidence>
<accession>F3L0H5</accession>
<dbReference type="Proteomes" id="UP000005615">
    <property type="component" value="Unassembled WGS sequence"/>
</dbReference>
<dbReference type="RefSeq" id="WP_009575193.1">
    <property type="nucleotide sequence ID" value="NZ_AEIG01000021.1"/>
</dbReference>
<dbReference type="STRING" id="2518989.IMCC3088_896"/>
<sequence>MGLVFLHGVNNTPASWHKVITVMQARGWDCRSIFLPPYESVEAIAESVLGEVGSESVYLIGHSFGGMVALAVAAAAGPQVLGIALINSSAAADTDQTRAIRAERIAQAQQGGYYRLAAEASALTYHPDNLARADLQTARQSDIEHYGAERFIAHQKAMATRPDRTQFLSRFSRAKLAVIADSDRVITTENQQAMASRCGMSSVIIAQSGHMLPMEQPMAVAHALLDWLDAS</sequence>
<gene>
    <name evidence="1" type="ORF">IMCC3088_896</name>
</gene>
<dbReference type="Pfam" id="PF12697">
    <property type="entry name" value="Abhydrolase_6"/>
    <property type="match status" value="1"/>
</dbReference>
<reference evidence="1 2" key="1">
    <citation type="journal article" date="2011" name="J. Bacteriol.">
        <title>Genome sequence of strain IMCC3088, a proteorhodopsin-containing marine bacterium belonging to the OM60/NOR5 clade.</title>
        <authorList>
            <person name="Jang Y."/>
            <person name="Oh H.M."/>
            <person name="Kang I."/>
            <person name="Lee K."/>
            <person name="Yang S.J."/>
            <person name="Cho J.C."/>
        </authorList>
    </citation>
    <scope>NUCLEOTIDE SEQUENCE [LARGE SCALE GENOMIC DNA]</scope>
    <source>
        <strain evidence="1 2">IMCC3088</strain>
    </source>
</reference>
<dbReference type="AlphaFoldDB" id="F3L0H5"/>
<name>F3L0H5_9GAMM</name>
<protein>
    <submittedName>
        <fullName evidence="1">Alpha/beta hydrolase protein</fullName>
    </submittedName>
</protein>